<sequence length="150" mass="17279">MQSKINDKPIKFSQSLFPQCSPLLVLFQFLHFTFRAVIGDETFIDDPMDTDEDPLFMDNSKDLGESMDIDNFMNVDPSEFALPVVLGNRRYACIAPSRLLHLLGPHTIDHHYETLGEALQGMNLAKFRHPNKKLKEIKKMKSTRCIIQRL</sequence>
<evidence type="ECO:0000313" key="2">
    <source>
        <dbReference type="Proteomes" id="UP000253551"/>
    </source>
</evidence>
<evidence type="ECO:0000313" key="1">
    <source>
        <dbReference type="EMBL" id="RCI02004.1"/>
    </source>
</evidence>
<name>A0A367KIE4_RHIST</name>
<organism evidence="1 2">
    <name type="scientific">Rhizopus stolonifer</name>
    <name type="common">Rhizopus nigricans</name>
    <dbReference type="NCBI Taxonomy" id="4846"/>
    <lineage>
        <taxon>Eukaryota</taxon>
        <taxon>Fungi</taxon>
        <taxon>Fungi incertae sedis</taxon>
        <taxon>Mucoromycota</taxon>
        <taxon>Mucoromycotina</taxon>
        <taxon>Mucoromycetes</taxon>
        <taxon>Mucorales</taxon>
        <taxon>Mucorineae</taxon>
        <taxon>Rhizopodaceae</taxon>
        <taxon>Rhizopus</taxon>
    </lineage>
</organism>
<protein>
    <submittedName>
        <fullName evidence="1">Uncharacterized protein</fullName>
    </submittedName>
</protein>
<keyword evidence="2" id="KW-1185">Reference proteome</keyword>
<dbReference type="Proteomes" id="UP000253551">
    <property type="component" value="Unassembled WGS sequence"/>
</dbReference>
<dbReference type="AlphaFoldDB" id="A0A367KIE4"/>
<gene>
    <name evidence="1" type="ORF">CU098_010797</name>
</gene>
<proteinExistence type="predicted"/>
<comment type="caution">
    <text evidence="1">The sequence shown here is derived from an EMBL/GenBank/DDBJ whole genome shotgun (WGS) entry which is preliminary data.</text>
</comment>
<reference evidence="1 2" key="1">
    <citation type="journal article" date="2018" name="G3 (Bethesda)">
        <title>Phylogenetic and Phylogenomic Definition of Rhizopus Species.</title>
        <authorList>
            <person name="Gryganskyi A.P."/>
            <person name="Golan J."/>
            <person name="Dolatabadi S."/>
            <person name="Mondo S."/>
            <person name="Robb S."/>
            <person name="Idnurm A."/>
            <person name="Muszewska A."/>
            <person name="Steczkiewicz K."/>
            <person name="Masonjones S."/>
            <person name="Liao H.L."/>
            <person name="Gajdeczka M.T."/>
            <person name="Anike F."/>
            <person name="Vuek A."/>
            <person name="Anishchenko I.M."/>
            <person name="Voigt K."/>
            <person name="de Hoog G.S."/>
            <person name="Smith M.E."/>
            <person name="Heitman J."/>
            <person name="Vilgalys R."/>
            <person name="Stajich J.E."/>
        </authorList>
    </citation>
    <scope>NUCLEOTIDE SEQUENCE [LARGE SCALE GENOMIC DNA]</scope>
    <source>
        <strain evidence="1 2">LSU 92-RS-03</strain>
    </source>
</reference>
<dbReference type="EMBL" id="PJQM01001576">
    <property type="protein sequence ID" value="RCI02004.1"/>
    <property type="molecule type" value="Genomic_DNA"/>
</dbReference>
<accession>A0A367KIE4</accession>